<sequence length="125" mass="13790">MQTQASSRQAHATLTLALVLVVFVCQLFASCWSMSVQFPAEQHPLGIHVHHSHSNHANHNEVNLSQFASATEAPEHQHDSHSHTPCHPPVDLTMLDPSMSTDIVATTRFSYPSRRYAPPIPPPNA</sequence>
<dbReference type="EMBL" id="FNEM01000015">
    <property type="protein sequence ID" value="SDJ89395.1"/>
    <property type="molecule type" value="Genomic_DNA"/>
</dbReference>
<name>A0A1G8XHH6_9GAMM</name>
<proteinExistence type="predicted"/>
<evidence type="ECO:0000256" key="1">
    <source>
        <dbReference type="SAM" id="MobiDB-lite"/>
    </source>
</evidence>
<evidence type="ECO:0000313" key="3">
    <source>
        <dbReference type="Proteomes" id="UP000199527"/>
    </source>
</evidence>
<dbReference type="AlphaFoldDB" id="A0A1G8XHH6"/>
<organism evidence="2 3">
    <name type="scientific">Ferrimonas sediminum</name>
    <dbReference type="NCBI Taxonomy" id="718193"/>
    <lineage>
        <taxon>Bacteria</taxon>
        <taxon>Pseudomonadati</taxon>
        <taxon>Pseudomonadota</taxon>
        <taxon>Gammaproteobacteria</taxon>
        <taxon>Alteromonadales</taxon>
        <taxon>Ferrimonadaceae</taxon>
        <taxon>Ferrimonas</taxon>
    </lineage>
</organism>
<protein>
    <submittedName>
        <fullName evidence="2">Uncharacterized protein</fullName>
    </submittedName>
</protein>
<gene>
    <name evidence="2" type="ORF">SAMN04488540_11523</name>
</gene>
<evidence type="ECO:0000313" key="2">
    <source>
        <dbReference type="EMBL" id="SDJ89395.1"/>
    </source>
</evidence>
<accession>A0A1G8XHH6</accession>
<dbReference type="Proteomes" id="UP000199527">
    <property type="component" value="Unassembled WGS sequence"/>
</dbReference>
<feature type="region of interest" description="Disordered" evidence="1">
    <location>
        <begin position="66"/>
        <end position="92"/>
    </location>
</feature>
<reference evidence="3" key="1">
    <citation type="submission" date="2016-10" db="EMBL/GenBank/DDBJ databases">
        <authorList>
            <person name="Varghese N."/>
            <person name="Submissions S."/>
        </authorList>
    </citation>
    <scope>NUCLEOTIDE SEQUENCE [LARGE SCALE GENOMIC DNA]</scope>
    <source>
        <strain evidence="3">DSM 23317</strain>
    </source>
</reference>
<keyword evidence="3" id="KW-1185">Reference proteome</keyword>
<feature type="compositionally biased region" description="Basic and acidic residues" evidence="1">
    <location>
        <begin position="73"/>
        <end position="82"/>
    </location>
</feature>